<dbReference type="EnsemblPlants" id="novel_model_6202_5bd9a17a">
    <property type="protein sequence ID" value="cds.novel_model_6202_5bd9a17a"/>
    <property type="gene ID" value="novel_gene_3217_5bd9a17a"/>
</dbReference>
<sequence length="92" mass="10696">MPLVELRQSTLRQLCTLVPHANPAPTLVVNPDLLVRISCSDRHVECRRKALIVSHVELRYLELVHRILRQLWSEHQVKDSSGYGYGYYKKSD</sequence>
<reference evidence="1" key="1">
    <citation type="submission" date="2018-11" db="EMBL/GenBank/DDBJ databases">
        <authorList>
            <person name="Grassa J C."/>
        </authorList>
    </citation>
    <scope>NUCLEOTIDE SEQUENCE [LARGE SCALE GENOMIC DNA]</scope>
</reference>
<accession>A0A803R824</accession>
<protein>
    <submittedName>
        <fullName evidence="1">Uncharacterized protein</fullName>
    </submittedName>
</protein>
<organism evidence="1 2">
    <name type="scientific">Cannabis sativa</name>
    <name type="common">Hemp</name>
    <name type="synonym">Marijuana</name>
    <dbReference type="NCBI Taxonomy" id="3483"/>
    <lineage>
        <taxon>Eukaryota</taxon>
        <taxon>Viridiplantae</taxon>
        <taxon>Streptophyta</taxon>
        <taxon>Embryophyta</taxon>
        <taxon>Tracheophyta</taxon>
        <taxon>Spermatophyta</taxon>
        <taxon>Magnoliopsida</taxon>
        <taxon>eudicotyledons</taxon>
        <taxon>Gunneridae</taxon>
        <taxon>Pentapetalae</taxon>
        <taxon>rosids</taxon>
        <taxon>fabids</taxon>
        <taxon>Rosales</taxon>
        <taxon>Cannabaceae</taxon>
        <taxon>Cannabis</taxon>
    </lineage>
</organism>
<evidence type="ECO:0000313" key="1">
    <source>
        <dbReference type="EnsemblPlants" id="cds.novel_model_6202_5bd9a17a"/>
    </source>
</evidence>
<name>A0A803R824_CANSA</name>
<dbReference type="EMBL" id="UZAU01000650">
    <property type="status" value="NOT_ANNOTATED_CDS"/>
    <property type="molecule type" value="Genomic_DNA"/>
</dbReference>
<dbReference type="Gramene" id="novel_model_6202_5bd9a17a">
    <property type="protein sequence ID" value="cds.novel_model_6202_5bd9a17a"/>
    <property type="gene ID" value="novel_gene_3217_5bd9a17a"/>
</dbReference>
<reference evidence="1" key="2">
    <citation type="submission" date="2021-03" db="UniProtKB">
        <authorList>
            <consortium name="EnsemblPlants"/>
        </authorList>
    </citation>
    <scope>IDENTIFICATION</scope>
</reference>
<dbReference type="AlphaFoldDB" id="A0A803R824"/>
<evidence type="ECO:0000313" key="2">
    <source>
        <dbReference type="Proteomes" id="UP000596661"/>
    </source>
</evidence>
<dbReference type="Proteomes" id="UP000596661">
    <property type="component" value="Chromosome 7"/>
</dbReference>
<keyword evidence="2" id="KW-1185">Reference proteome</keyword>
<proteinExistence type="predicted"/>